<dbReference type="EMBL" id="LNGD01000008">
    <property type="protein sequence ID" value="KYC53939.1"/>
    <property type="molecule type" value="Genomic_DNA"/>
</dbReference>
<dbReference type="Gene3D" id="3.40.30.10">
    <property type="entry name" value="Glutaredoxin"/>
    <property type="match status" value="1"/>
</dbReference>
<dbReference type="AlphaFoldDB" id="A0A150J9M1"/>
<dbReference type="Pfam" id="PF00462">
    <property type="entry name" value="Glutaredoxin"/>
    <property type="match status" value="1"/>
</dbReference>
<dbReference type="PROSITE" id="PS51354">
    <property type="entry name" value="GLUTAREDOXIN_2"/>
    <property type="match status" value="1"/>
</dbReference>
<dbReference type="PATRIC" id="fig|1705564.3.peg.261"/>
<evidence type="ECO:0000313" key="3">
    <source>
        <dbReference type="Proteomes" id="UP000075578"/>
    </source>
</evidence>
<accession>A0A150J9M1</accession>
<dbReference type="SUPFAM" id="SSF52833">
    <property type="entry name" value="Thioredoxin-like"/>
    <property type="match status" value="1"/>
</dbReference>
<reference evidence="2 3" key="1">
    <citation type="journal article" date="2016" name="ISME J.">
        <title>Chasing the elusive Euryarchaeota class WSA2: genomes reveal a uniquely fastidious methyl-reducing methanogen.</title>
        <authorList>
            <person name="Nobu M.K."/>
            <person name="Narihiro T."/>
            <person name="Kuroda K."/>
            <person name="Mei R."/>
            <person name="Liu W.T."/>
        </authorList>
    </citation>
    <scope>NUCLEOTIDE SEQUENCE [LARGE SCALE GENOMIC DNA]</scope>
    <source>
        <strain evidence="2">U1lsi0528_Bin089</strain>
    </source>
</reference>
<dbReference type="PROSITE" id="PS50404">
    <property type="entry name" value="GST_NTER"/>
    <property type="match status" value="1"/>
</dbReference>
<sequence>MELNFEHVKGEKKGDVKLYALSTCGWCGKTKELLMELGVDFNYIYVDLLQGEPRQYAIDEVKKYNKNCSFPTLVINGEKAIVGYKENEIKEAFA</sequence>
<evidence type="ECO:0000313" key="2">
    <source>
        <dbReference type="EMBL" id="KYC53939.1"/>
    </source>
</evidence>
<dbReference type="InterPro" id="IPR004045">
    <property type="entry name" value="Glutathione_S-Trfase_N"/>
</dbReference>
<name>A0A150J9M1_9EURY</name>
<feature type="domain" description="GST N-terminal" evidence="1">
    <location>
        <begin position="14"/>
        <end position="94"/>
    </location>
</feature>
<gene>
    <name evidence="2" type="ORF">AMQ74_00261</name>
</gene>
<organism evidence="2 3">
    <name type="scientific">Candidatus Methanofastidiosum methylothiophilum</name>
    <dbReference type="NCBI Taxonomy" id="1705564"/>
    <lineage>
        <taxon>Archaea</taxon>
        <taxon>Methanobacteriati</taxon>
        <taxon>Methanobacteriota</taxon>
        <taxon>Stenosarchaea group</taxon>
        <taxon>Candidatus Methanofastidiosia</taxon>
        <taxon>Candidatus Methanofastidiosales</taxon>
        <taxon>Candidatus Methanofastidiosaceae</taxon>
        <taxon>Candidatus Methanofastidiosum</taxon>
    </lineage>
</organism>
<dbReference type="InterPro" id="IPR002109">
    <property type="entry name" value="Glutaredoxin"/>
</dbReference>
<evidence type="ECO:0000259" key="1">
    <source>
        <dbReference type="PROSITE" id="PS50404"/>
    </source>
</evidence>
<comment type="caution">
    <text evidence="2">The sequence shown here is derived from an EMBL/GenBank/DDBJ whole genome shotgun (WGS) entry which is preliminary data.</text>
</comment>
<dbReference type="CDD" id="cd02976">
    <property type="entry name" value="NrdH"/>
    <property type="match status" value="1"/>
</dbReference>
<protein>
    <submittedName>
        <fullName evidence="2">Glutaredoxin</fullName>
    </submittedName>
</protein>
<dbReference type="InterPro" id="IPR036249">
    <property type="entry name" value="Thioredoxin-like_sf"/>
</dbReference>
<dbReference type="Proteomes" id="UP000075578">
    <property type="component" value="Unassembled WGS sequence"/>
</dbReference>
<proteinExistence type="predicted"/>